<comment type="caution">
    <text evidence="1">The sequence shown here is derived from an EMBL/GenBank/DDBJ whole genome shotgun (WGS) entry which is preliminary data.</text>
</comment>
<dbReference type="GO" id="GO:0006355">
    <property type="term" value="P:regulation of DNA-templated transcription"/>
    <property type="evidence" value="ECO:0007669"/>
    <property type="project" value="InterPro"/>
</dbReference>
<reference evidence="1" key="3">
    <citation type="journal article" date="2022" name="BMC Genomics">
        <title>Comparative genome analysis of mycobacteria focusing on tRNA and non-coding RNA.</title>
        <authorList>
            <person name="Behra P.R.K."/>
            <person name="Pettersson B.M.F."/>
            <person name="Ramesh M."/>
            <person name="Das S."/>
            <person name="Dasgupta S."/>
            <person name="Kirsebom L.A."/>
        </authorList>
    </citation>
    <scope>NUCLEOTIDE SEQUENCE</scope>
    <source>
        <strain evidence="1">CCUG 55640</strain>
    </source>
</reference>
<sequence length="82" mass="8861">MRTTVNIDDNLLAEAKVLAARTSRSLGEVVDDALRAMLHRDTERRPARQFRLPAHGSGGLRAGIDLQDKDALAEVLGDNAAP</sequence>
<dbReference type="Pfam" id="PF09957">
    <property type="entry name" value="VapB_antitoxin"/>
    <property type="match status" value="1"/>
</dbReference>
<reference evidence="1" key="2">
    <citation type="submission" date="2020-07" db="EMBL/GenBank/DDBJ databases">
        <authorList>
            <person name="Pettersson B.M.F."/>
            <person name="Behra P.R.K."/>
            <person name="Ramesh M."/>
            <person name="Das S."/>
            <person name="Dasgupta S."/>
            <person name="Kirsebom L.A."/>
        </authorList>
    </citation>
    <scope>NUCLEOTIDE SEQUENCE</scope>
    <source>
        <strain evidence="1">CCUG 55640</strain>
    </source>
</reference>
<dbReference type="SUPFAM" id="SSF47598">
    <property type="entry name" value="Ribbon-helix-helix"/>
    <property type="match status" value="1"/>
</dbReference>
<dbReference type="RefSeq" id="WP_083137771.1">
    <property type="nucleotide sequence ID" value="NZ_JACKVH010000013.1"/>
</dbReference>
<gene>
    <name evidence="2" type="ORF">BST11_09890</name>
    <name evidence="1" type="ORF">H7K38_14290</name>
</gene>
<dbReference type="AlphaFoldDB" id="A0AA41XPE1"/>
<evidence type="ECO:0000313" key="2">
    <source>
        <dbReference type="EMBL" id="OQZ91139.1"/>
    </source>
</evidence>
<dbReference type="EMBL" id="MVHD01000012">
    <property type="protein sequence ID" value="OQZ91139.1"/>
    <property type="molecule type" value="Genomic_DNA"/>
</dbReference>
<evidence type="ECO:0000313" key="4">
    <source>
        <dbReference type="Proteomes" id="UP001141650"/>
    </source>
</evidence>
<reference evidence="2 3" key="1">
    <citation type="submission" date="2017-02" db="EMBL/GenBank/DDBJ databases">
        <title>The new phylogeny of genus Mycobacterium.</title>
        <authorList>
            <person name="Tortoli E."/>
            <person name="Trovato A."/>
            <person name="Cirillo D.M."/>
        </authorList>
    </citation>
    <scope>NUCLEOTIDE SEQUENCE [LARGE SCALE GENOMIC DNA]</scope>
    <source>
        <strain evidence="2 3">DSM 45230</strain>
    </source>
</reference>
<dbReference type="InterPro" id="IPR010985">
    <property type="entry name" value="Ribbon_hlx_hlx"/>
</dbReference>
<dbReference type="EMBL" id="JACKVH010000013">
    <property type="protein sequence ID" value="MCV7379820.1"/>
    <property type="molecule type" value="Genomic_DNA"/>
</dbReference>
<dbReference type="Proteomes" id="UP000192319">
    <property type="component" value="Unassembled WGS sequence"/>
</dbReference>
<dbReference type="InterPro" id="IPR019239">
    <property type="entry name" value="VapB_antitoxin"/>
</dbReference>
<organism evidence="1 4">
    <name type="scientific">Mycobacterium alsense</name>
    <dbReference type="NCBI Taxonomy" id="324058"/>
    <lineage>
        <taxon>Bacteria</taxon>
        <taxon>Bacillati</taxon>
        <taxon>Actinomycetota</taxon>
        <taxon>Actinomycetes</taxon>
        <taxon>Mycobacteriales</taxon>
        <taxon>Mycobacteriaceae</taxon>
        <taxon>Mycobacterium</taxon>
    </lineage>
</organism>
<name>A0AA41XPE1_9MYCO</name>
<accession>A0AA41XPE1</accession>
<evidence type="ECO:0000313" key="3">
    <source>
        <dbReference type="Proteomes" id="UP000192319"/>
    </source>
</evidence>
<keyword evidence="3" id="KW-1185">Reference proteome</keyword>
<evidence type="ECO:0000313" key="1">
    <source>
        <dbReference type="EMBL" id="MCV7379820.1"/>
    </source>
</evidence>
<proteinExistence type="predicted"/>
<protein>
    <submittedName>
        <fullName evidence="1">Type II toxin-antitoxin system VapB family antitoxin</fullName>
    </submittedName>
</protein>
<dbReference type="Proteomes" id="UP001141650">
    <property type="component" value="Unassembled WGS sequence"/>
</dbReference>